<gene>
    <name evidence="2" type="ORF">GTA08_BOTSDO13586</name>
</gene>
<evidence type="ECO:0000313" key="3">
    <source>
        <dbReference type="Proteomes" id="UP000572817"/>
    </source>
</evidence>
<dbReference type="Gene3D" id="3.30.70.100">
    <property type="match status" value="1"/>
</dbReference>
<dbReference type="InterPro" id="IPR011008">
    <property type="entry name" value="Dimeric_a/b-barrel"/>
</dbReference>
<keyword evidence="3" id="KW-1185">Reference proteome</keyword>
<dbReference type="OrthoDB" id="3830014at2759"/>
<evidence type="ECO:0000259" key="1">
    <source>
        <dbReference type="PROSITE" id="PS51502"/>
    </source>
</evidence>
<dbReference type="EMBL" id="WWBZ02000012">
    <property type="protein sequence ID" value="KAF4310847.1"/>
    <property type="molecule type" value="Genomic_DNA"/>
</dbReference>
<dbReference type="SMART" id="SM00886">
    <property type="entry name" value="Dabb"/>
    <property type="match status" value="1"/>
</dbReference>
<dbReference type="InterPro" id="IPR013097">
    <property type="entry name" value="Dabb"/>
</dbReference>
<dbReference type="SUPFAM" id="SSF54909">
    <property type="entry name" value="Dimeric alpha+beta barrel"/>
    <property type="match status" value="1"/>
</dbReference>
<feature type="domain" description="Stress-response A/B barrel" evidence="1">
    <location>
        <begin position="5"/>
        <end position="103"/>
    </location>
</feature>
<name>A0A8H4J0S5_9PEZI</name>
<dbReference type="Pfam" id="PF07876">
    <property type="entry name" value="Dabb"/>
    <property type="match status" value="1"/>
</dbReference>
<dbReference type="AlphaFoldDB" id="A0A8H4J0S5"/>
<dbReference type="PROSITE" id="PS51502">
    <property type="entry name" value="S_R_A_B_BARREL"/>
    <property type="match status" value="1"/>
</dbReference>
<sequence length="106" mass="11740">MAKTINRITLFKVPNQDDIPAILEKYTTLTTDATKDSKPYIVSAKANTVIPDPAGRNQGFTIAANTVFASLDDMKYYDEDCEAHKAIKAFLKPKIQGAMTVYHEAD</sequence>
<proteinExistence type="predicted"/>
<reference evidence="2" key="1">
    <citation type="submission" date="2020-04" db="EMBL/GenBank/DDBJ databases">
        <title>Genome Assembly and Annotation of Botryosphaeria dothidea sdau 11-99, a Latent Pathogen of Apple Fruit Ring Rot in China.</title>
        <authorList>
            <person name="Yu C."/>
            <person name="Diao Y."/>
            <person name="Lu Q."/>
            <person name="Zhao J."/>
            <person name="Cui S."/>
            <person name="Peng C."/>
            <person name="He B."/>
            <person name="Liu H."/>
        </authorList>
    </citation>
    <scope>NUCLEOTIDE SEQUENCE [LARGE SCALE GENOMIC DNA]</scope>
    <source>
        <strain evidence="2">Sdau11-99</strain>
    </source>
</reference>
<dbReference type="Proteomes" id="UP000572817">
    <property type="component" value="Unassembled WGS sequence"/>
</dbReference>
<accession>A0A8H4J0S5</accession>
<protein>
    <submittedName>
        <fullName evidence="2">Stress responsive a b barrel domain protein</fullName>
    </submittedName>
</protein>
<organism evidence="2 3">
    <name type="scientific">Botryosphaeria dothidea</name>
    <dbReference type="NCBI Taxonomy" id="55169"/>
    <lineage>
        <taxon>Eukaryota</taxon>
        <taxon>Fungi</taxon>
        <taxon>Dikarya</taxon>
        <taxon>Ascomycota</taxon>
        <taxon>Pezizomycotina</taxon>
        <taxon>Dothideomycetes</taxon>
        <taxon>Dothideomycetes incertae sedis</taxon>
        <taxon>Botryosphaeriales</taxon>
        <taxon>Botryosphaeriaceae</taxon>
        <taxon>Botryosphaeria</taxon>
    </lineage>
</organism>
<comment type="caution">
    <text evidence="2">The sequence shown here is derived from an EMBL/GenBank/DDBJ whole genome shotgun (WGS) entry which is preliminary data.</text>
</comment>
<evidence type="ECO:0000313" key="2">
    <source>
        <dbReference type="EMBL" id="KAF4310847.1"/>
    </source>
</evidence>